<dbReference type="SUPFAM" id="SSF54862">
    <property type="entry name" value="4Fe-4S ferredoxins"/>
    <property type="match status" value="1"/>
</dbReference>
<dbReference type="EMBL" id="JBHSKL010000009">
    <property type="protein sequence ID" value="MFC5224438.1"/>
    <property type="molecule type" value="Genomic_DNA"/>
</dbReference>
<comment type="caution">
    <text evidence="10">The sequence shown here is derived from an EMBL/GenBank/DDBJ whole genome shotgun (WGS) entry which is preliminary data.</text>
</comment>
<evidence type="ECO:0000256" key="4">
    <source>
        <dbReference type="ARBA" id="ARBA00022982"/>
    </source>
</evidence>
<dbReference type="Pfam" id="PF13370">
    <property type="entry name" value="Fer4_13"/>
    <property type="match status" value="1"/>
</dbReference>
<dbReference type="RefSeq" id="WP_309061368.1">
    <property type="nucleotide sequence ID" value="NZ_BAAASS010000005.1"/>
</dbReference>
<feature type="domain" description="4Fe-4S ferredoxin-type" evidence="9">
    <location>
        <begin position="2"/>
        <end position="30"/>
    </location>
</feature>
<evidence type="ECO:0000256" key="7">
    <source>
        <dbReference type="ARBA" id="ARBA00023291"/>
    </source>
</evidence>
<evidence type="ECO:0000313" key="11">
    <source>
        <dbReference type="Proteomes" id="UP001596156"/>
    </source>
</evidence>
<comment type="cofactor">
    <cofactor evidence="1">
        <name>[3Fe-4S] cluster</name>
        <dbReference type="ChEBI" id="CHEBI:21137"/>
    </cofactor>
</comment>
<evidence type="ECO:0000256" key="1">
    <source>
        <dbReference type="ARBA" id="ARBA00001927"/>
    </source>
</evidence>
<dbReference type="Proteomes" id="UP001596156">
    <property type="component" value="Unassembled WGS sequence"/>
</dbReference>
<protein>
    <recommendedName>
        <fullName evidence="8">Ferredoxin</fullName>
    </recommendedName>
</protein>
<gene>
    <name evidence="10" type="ORF">ACFPN6_07470</name>
</gene>
<sequence length="67" mass="7017">MLRITVDPEKCCGAGTCVLIAPEVFDQTDDEGLAFVVCGEPGPEQADSVYEAALACPRGAITVTEQD</sequence>
<dbReference type="InterPro" id="IPR051269">
    <property type="entry name" value="Fe-S_cluster_ET"/>
</dbReference>
<evidence type="ECO:0000259" key="9">
    <source>
        <dbReference type="PROSITE" id="PS51379"/>
    </source>
</evidence>
<evidence type="ECO:0000256" key="2">
    <source>
        <dbReference type="ARBA" id="ARBA00022448"/>
    </source>
</evidence>
<keyword evidence="3 8" id="KW-0479">Metal-binding</keyword>
<dbReference type="PRINTS" id="PR00352">
    <property type="entry name" value="3FE4SFRDOXIN"/>
</dbReference>
<evidence type="ECO:0000313" key="10">
    <source>
        <dbReference type="EMBL" id="MFC5224438.1"/>
    </source>
</evidence>
<reference evidence="11" key="1">
    <citation type="journal article" date="2019" name="Int. J. Syst. Evol. Microbiol.">
        <title>The Global Catalogue of Microorganisms (GCM) 10K type strain sequencing project: providing services to taxonomists for standard genome sequencing and annotation.</title>
        <authorList>
            <consortium name="The Broad Institute Genomics Platform"/>
            <consortium name="The Broad Institute Genome Sequencing Center for Infectious Disease"/>
            <person name="Wu L."/>
            <person name="Ma J."/>
        </authorList>
    </citation>
    <scope>NUCLEOTIDE SEQUENCE [LARGE SCALE GENOMIC DNA]</scope>
    <source>
        <strain evidence="11">CCM 8479</strain>
    </source>
</reference>
<dbReference type="PANTHER" id="PTHR36923:SF3">
    <property type="entry name" value="FERREDOXIN"/>
    <property type="match status" value="1"/>
</dbReference>
<organism evidence="10 11">
    <name type="scientific">Streptomyces fimbriatus</name>
    <dbReference type="NCBI Taxonomy" id="68197"/>
    <lineage>
        <taxon>Bacteria</taxon>
        <taxon>Bacillati</taxon>
        <taxon>Actinomycetota</taxon>
        <taxon>Actinomycetes</taxon>
        <taxon>Kitasatosporales</taxon>
        <taxon>Streptomycetaceae</taxon>
        <taxon>Streptomyces</taxon>
    </lineage>
</organism>
<keyword evidence="4 8" id="KW-0249">Electron transport</keyword>
<proteinExistence type="predicted"/>
<dbReference type="Gene3D" id="3.30.70.20">
    <property type="match status" value="1"/>
</dbReference>
<dbReference type="InterPro" id="IPR017896">
    <property type="entry name" value="4Fe4S_Fe-S-bd"/>
</dbReference>
<comment type="function">
    <text evidence="8">Ferredoxins are iron-sulfur proteins that transfer electrons in a wide variety of metabolic reactions.</text>
</comment>
<dbReference type="PROSITE" id="PS51379">
    <property type="entry name" value="4FE4S_FER_2"/>
    <property type="match status" value="1"/>
</dbReference>
<evidence type="ECO:0000256" key="3">
    <source>
        <dbReference type="ARBA" id="ARBA00022723"/>
    </source>
</evidence>
<evidence type="ECO:0000256" key="5">
    <source>
        <dbReference type="ARBA" id="ARBA00023004"/>
    </source>
</evidence>
<dbReference type="PANTHER" id="PTHR36923">
    <property type="entry name" value="FERREDOXIN"/>
    <property type="match status" value="1"/>
</dbReference>
<evidence type="ECO:0000256" key="6">
    <source>
        <dbReference type="ARBA" id="ARBA00023014"/>
    </source>
</evidence>
<keyword evidence="5 8" id="KW-0408">Iron</keyword>
<keyword evidence="6 8" id="KW-0411">Iron-sulfur</keyword>
<accession>A0ABW0D262</accession>
<dbReference type="InterPro" id="IPR001080">
    <property type="entry name" value="3Fe4S_ferredoxin"/>
</dbReference>
<keyword evidence="2 8" id="KW-0813">Transport</keyword>
<name>A0ABW0D262_STRFI</name>
<keyword evidence="7" id="KW-0003">3Fe-4S</keyword>
<evidence type="ECO:0000256" key="8">
    <source>
        <dbReference type="RuleBase" id="RU368020"/>
    </source>
</evidence>
<keyword evidence="11" id="KW-1185">Reference proteome</keyword>